<keyword evidence="6 7" id="KW-0472">Membrane</keyword>
<evidence type="ECO:0000256" key="3">
    <source>
        <dbReference type="ARBA" id="ARBA00022448"/>
    </source>
</evidence>
<feature type="transmembrane region" description="Helical" evidence="7">
    <location>
        <begin position="95"/>
        <end position="113"/>
    </location>
</feature>
<evidence type="ECO:0000256" key="6">
    <source>
        <dbReference type="ARBA" id="ARBA00023136"/>
    </source>
</evidence>
<feature type="transmembrane region" description="Helical" evidence="7">
    <location>
        <begin position="339"/>
        <end position="360"/>
    </location>
</feature>
<dbReference type="InterPro" id="IPR011701">
    <property type="entry name" value="MFS"/>
</dbReference>
<feature type="transmembrane region" description="Helical" evidence="7">
    <location>
        <begin position="24"/>
        <end position="47"/>
    </location>
</feature>
<name>A0ABT0RPH4_9SPHN</name>
<dbReference type="SUPFAM" id="SSF103473">
    <property type="entry name" value="MFS general substrate transporter"/>
    <property type="match status" value="2"/>
</dbReference>
<feature type="transmembrane region" description="Helical" evidence="7">
    <location>
        <begin position="380"/>
        <end position="403"/>
    </location>
</feature>
<feature type="transmembrane region" description="Helical" evidence="7">
    <location>
        <begin position="53"/>
        <end position="74"/>
    </location>
</feature>
<comment type="subcellular location">
    <subcellularLocation>
        <location evidence="1">Membrane</location>
        <topology evidence="1">Multi-pass membrane protein</topology>
    </subcellularLocation>
</comment>
<dbReference type="NCBIfam" id="TIGR00901">
    <property type="entry name" value="2A0125"/>
    <property type="match status" value="1"/>
</dbReference>
<proteinExistence type="inferred from homology"/>
<dbReference type="InterPro" id="IPR036259">
    <property type="entry name" value="MFS_trans_sf"/>
</dbReference>
<evidence type="ECO:0000256" key="7">
    <source>
        <dbReference type="SAM" id="Phobius"/>
    </source>
</evidence>
<feature type="transmembrane region" description="Helical" evidence="7">
    <location>
        <begin position="233"/>
        <end position="257"/>
    </location>
</feature>
<feature type="transmembrane region" description="Helical" evidence="7">
    <location>
        <begin position="495"/>
        <end position="513"/>
    </location>
</feature>
<organism evidence="8 9">
    <name type="scientific">Sphingomonas alba</name>
    <dbReference type="NCBI Taxonomy" id="2908208"/>
    <lineage>
        <taxon>Bacteria</taxon>
        <taxon>Pseudomonadati</taxon>
        <taxon>Pseudomonadota</taxon>
        <taxon>Alphaproteobacteria</taxon>
        <taxon>Sphingomonadales</taxon>
        <taxon>Sphingomonadaceae</taxon>
        <taxon>Sphingomonas</taxon>
    </lineage>
</organism>
<sequence length="572" mass="61653">MAEAQARPKGFKLLKAALRTRKSASMLAFGFSSGLPFALLIGTLNAWLGEVKINLATIGVLSWIGLTYSFKFLWSPVVDRVELPGLAKIGRRKSWIVLCQAVMILAFAALALTNPVTNIGWFAIFAVIASFASATQDVAVDAWRIDVADEQTPVELLSAIYQFGYRTASIVGGAFALFLAARMSWSLVYLLMAGFILLALFVALTAPDTERPPKGLMNELLSQPGEIQPRTRLVALAIVLVAWAWAIITIGTFMVSMLGAQQEGTKAPSVADFTKELGPWIIVATVFVPLVVAATMNWLKARGKSVTTEADTSHSSGRTAANQMYGALISPLAELSGRLGWGVLIIIGFILTYALCYNIWSSFAFPFYLDYLHYTKDEVAFASKIFGIFMTMIGISLGGYLFAKIGRFPTVLIGAILPPTGNLVFADLAEGGPNIDAFAHLLRLDSLAVALGSDERMVRLLLAISYENISTGIALTAFVAYLSSIISRKFTAVQYALLSSLTFLVGSLGRGVAGEAFDTLGYATVFRYTAAFGFLSVLFVSLEWIRSNASERRSAREAAGSSTSAEMSNPTT</sequence>
<evidence type="ECO:0000256" key="2">
    <source>
        <dbReference type="ARBA" id="ARBA00008335"/>
    </source>
</evidence>
<keyword evidence="3" id="KW-0813">Transport</keyword>
<reference evidence="8" key="1">
    <citation type="submission" date="2022-05" db="EMBL/GenBank/DDBJ databases">
        <authorList>
            <person name="Jo J.-H."/>
            <person name="Im W.-T."/>
        </authorList>
    </citation>
    <scope>NUCLEOTIDE SEQUENCE</scope>
    <source>
        <strain evidence="8">SE158</strain>
    </source>
</reference>
<feature type="transmembrane region" description="Helical" evidence="7">
    <location>
        <begin position="525"/>
        <end position="545"/>
    </location>
</feature>
<evidence type="ECO:0000256" key="5">
    <source>
        <dbReference type="ARBA" id="ARBA00022989"/>
    </source>
</evidence>
<feature type="transmembrane region" description="Helical" evidence="7">
    <location>
        <begin position="277"/>
        <end position="299"/>
    </location>
</feature>
<feature type="transmembrane region" description="Helical" evidence="7">
    <location>
        <begin position="163"/>
        <end position="181"/>
    </location>
</feature>
<feature type="transmembrane region" description="Helical" evidence="7">
    <location>
        <begin position="460"/>
        <end position="483"/>
    </location>
</feature>
<protein>
    <submittedName>
        <fullName evidence="8">MFS transporter</fullName>
    </submittedName>
</protein>
<keyword evidence="9" id="KW-1185">Reference proteome</keyword>
<accession>A0ABT0RPH4</accession>
<comment type="similarity">
    <text evidence="2">Belongs to the major facilitator superfamily.</text>
</comment>
<evidence type="ECO:0000313" key="9">
    <source>
        <dbReference type="Proteomes" id="UP001165363"/>
    </source>
</evidence>
<dbReference type="RefSeq" id="WP_249848965.1">
    <property type="nucleotide sequence ID" value="NZ_JAMGBD010000002.1"/>
</dbReference>
<evidence type="ECO:0000313" key="8">
    <source>
        <dbReference type="EMBL" id="MCL6684559.1"/>
    </source>
</evidence>
<evidence type="ECO:0000256" key="4">
    <source>
        <dbReference type="ARBA" id="ARBA00022692"/>
    </source>
</evidence>
<dbReference type="Gene3D" id="1.20.1250.20">
    <property type="entry name" value="MFS general substrate transporter like domains"/>
    <property type="match status" value="2"/>
</dbReference>
<keyword evidence="4 7" id="KW-0812">Transmembrane</keyword>
<dbReference type="Proteomes" id="UP001165363">
    <property type="component" value="Unassembled WGS sequence"/>
</dbReference>
<dbReference type="PANTHER" id="PTHR12778:SF10">
    <property type="entry name" value="MAJOR FACILITATOR SUPERFAMILY DOMAIN-CONTAINING PROTEIN 3"/>
    <property type="match status" value="1"/>
</dbReference>
<comment type="caution">
    <text evidence="8">The sequence shown here is derived from an EMBL/GenBank/DDBJ whole genome shotgun (WGS) entry which is preliminary data.</text>
</comment>
<keyword evidence="5 7" id="KW-1133">Transmembrane helix</keyword>
<evidence type="ECO:0000256" key="1">
    <source>
        <dbReference type="ARBA" id="ARBA00004141"/>
    </source>
</evidence>
<dbReference type="PANTHER" id="PTHR12778">
    <property type="entry name" value="SOLUTE CARRIER FAMILY 33 ACETYL-COA TRANSPORTER -RELATED"/>
    <property type="match status" value="1"/>
</dbReference>
<gene>
    <name evidence="8" type="ORF">LZ536_11700</name>
</gene>
<feature type="transmembrane region" description="Helical" evidence="7">
    <location>
        <begin position="187"/>
        <end position="207"/>
    </location>
</feature>
<dbReference type="InterPro" id="IPR004752">
    <property type="entry name" value="AmpG_permease/AT-1"/>
</dbReference>
<dbReference type="Pfam" id="PF07690">
    <property type="entry name" value="MFS_1"/>
    <property type="match status" value="1"/>
</dbReference>
<dbReference type="EMBL" id="JAMGBD010000002">
    <property type="protein sequence ID" value="MCL6684559.1"/>
    <property type="molecule type" value="Genomic_DNA"/>
</dbReference>